<organism evidence="5 6">
    <name type="scientific">Emiliania huxleyi (strain CCMP1516)</name>
    <dbReference type="NCBI Taxonomy" id="280463"/>
    <lineage>
        <taxon>Eukaryota</taxon>
        <taxon>Haptista</taxon>
        <taxon>Haptophyta</taxon>
        <taxon>Prymnesiophyceae</taxon>
        <taxon>Isochrysidales</taxon>
        <taxon>Noelaerhabdaceae</taxon>
        <taxon>Emiliania</taxon>
    </lineage>
</organism>
<accession>A0A0D3IQ40</accession>
<keyword evidence="6" id="KW-1185">Reference proteome</keyword>
<evidence type="ECO:0000256" key="4">
    <source>
        <dbReference type="SAM" id="Phobius"/>
    </source>
</evidence>
<name>A0A0D3IQ40_EMIH1</name>
<keyword evidence="4" id="KW-0812">Transmembrane</keyword>
<evidence type="ECO:0000256" key="3">
    <source>
        <dbReference type="ARBA" id="ARBA00023098"/>
    </source>
</evidence>
<reference evidence="6" key="1">
    <citation type="journal article" date="2013" name="Nature">
        <title>Pan genome of the phytoplankton Emiliania underpins its global distribution.</title>
        <authorList>
            <person name="Read B.A."/>
            <person name="Kegel J."/>
            <person name="Klute M.J."/>
            <person name="Kuo A."/>
            <person name="Lefebvre S.C."/>
            <person name="Maumus F."/>
            <person name="Mayer C."/>
            <person name="Miller J."/>
            <person name="Monier A."/>
            <person name="Salamov A."/>
            <person name="Young J."/>
            <person name="Aguilar M."/>
            <person name="Claverie J.M."/>
            <person name="Frickenhaus S."/>
            <person name="Gonzalez K."/>
            <person name="Herman E.K."/>
            <person name="Lin Y.C."/>
            <person name="Napier J."/>
            <person name="Ogata H."/>
            <person name="Sarno A.F."/>
            <person name="Shmutz J."/>
            <person name="Schroeder D."/>
            <person name="de Vargas C."/>
            <person name="Verret F."/>
            <person name="von Dassow P."/>
            <person name="Valentin K."/>
            <person name="Van de Peer Y."/>
            <person name="Wheeler G."/>
            <person name="Dacks J.B."/>
            <person name="Delwiche C.F."/>
            <person name="Dyhrman S.T."/>
            <person name="Glockner G."/>
            <person name="John U."/>
            <person name="Richards T."/>
            <person name="Worden A.Z."/>
            <person name="Zhang X."/>
            <person name="Grigoriev I.V."/>
            <person name="Allen A.E."/>
            <person name="Bidle K."/>
            <person name="Borodovsky M."/>
            <person name="Bowler C."/>
            <person name="Brownlee C."/>
            <person name="Cock J.M."/>
            <person name="Elias M."/>
            <person name="Gladyshev V.N."/>
            <person name="Groth M."/>
            <person name="Guda C."/>
            <person name="Hadaegh A."/>
            <person name="Iglesias-Rodriguez M.D."/>
            <person name="Jenkins J."/>
            <person name="Jones B.M."/>
            <person name="Lawson T."/>
            <person name="Leese F."/>
            <person name="Lindquist E."/>
            <person name="Lobanov A."/>
            <person name="Lomsadze A."/>
            <person name="Malik S.B."/>
            <person name="Marsh M.E."/>
            <person name="Mackinder L."/>
            <person name="Mock T."/>
            <person name="Mueller-Roeber B."/>
            <person name="Pagarete A."/>
            <person name="Parker M."/>
            <person name="Probert I."/>
            <person name="Quesneville H."/>
            <person name="Raines C."/>
            <person name="Rensing S.A."/>
            <person name="Riano-Pachon D.M."/>
            <person name="Richier S."/>
            <person name="Rokitta S."/>
            <person name="Shiraiwa Y."/>
            <person name="Soanes D.M."/>
            <person name="van der Giezen M."/>
            <person name="Wahlund T.M."/>
            <person name="Williams B."/>
            <person name="Wilson W."/>
            <person name="Wolfe G."/>
            <person name="Wurch L.L."/>
        </authorList>
    </citation>
    <scope>NUCLEOTIDE SEQUENCE</scope>
</reference>
<evidence type="ECO:0000313" key="5">
    <source>
        <dbReference type="EnsemblProtists" id="EOD13375"/>
    </source>
</evidence>
<proteinExistence type="predicted"/>
<dbReference type="GO" id="GO:0016042">
    <property type="term" value="P:lipid catabolic process"/>
    <property type="evidence" value="ECO:0007669"/>
    <property type="project" value="UniProtKB-KW"/>
</dbReference>
<sequence>MRHLAVVGGVALVSGVVVASAIYRRRAALRSRLSRWTEALELVKAFGDSSGLEAELSPGRSPLRNFALTSAVQALTDRRAAAAAQLGSAHAAALSPASLREASRYMRFASAAYGAALMALFGLLPPPTREQLELSVEAADRAGICTHTGIRTEDLLRLDTASLDVAGSSDCLRHFLAVDSAGGGAVVLALRGTASLSDVVHDAVAYSEPFCGG</sequence>
<keyword evidence="1" id="KW-0378">Hydrolase</keyword>
<keyword evidence="4" id="KW-1133">Transmembrane helix</keyword>
<dbReference type="Proteomes" id="UP000013827">
    <property type="component" value="Unassembled WGS sequence"/>
</dbReference>
<evidence type="ECO:0000313" key="6">
    <source>
        <dbReference type="Proteomes" id="UP000013827"/>
    </source>
</evidence>
<feature type="transmembrane region" description="Helical" evidence="4">
    <location>
        <begin position="6"/>
        <end position="23"/>
    </location>
</feature>
<dbReference type="HOGENOM" id="CLU_1296473_0_0_1"/>
<dbReference type="PaxDb" id="2903-EOD13375"/>
<dbReference type="GO" id="GO:0016298">
    <property type="term" value="F:lipase activity"/>
    <property type="evidence" value="ECO:0007669"/>
    <property type="project" value="TreeGrafter"/>
</dbReference>
<dbReference type="PANTHER" id="PTHR45792:SF8">
    <property type="entry name" value="DIACYLGLYCEROL LIPASE-ALPHA"/>
    <property type="match status" value="1"/>
</dbReference>
<keyword evidence="2" id="KW-0442">Lipid degradation</keyword>
<keyword evidence="4" id="KW-0472">Membrane</keyword>
<feature type="transmembrane region" description="Helical" evidence="4">
    <location>
        <begin position="105"/>
        <end position="124"/>
    </location>
</feature>
<dbReference type="EnsemblProtists" id="EOD13375">
    <property type="protein sequence ID" value="EOD13375"/>
    <property type="gene ID" value="EMIHUDRAFT_459552"/>
</dbReference>
<protein>
    <submittedName>
        <fullName evidence="5">Uncharacterized protein</fullName>
    </submittedName>
</protein>
<evidence type="ECO:0000256" key="2">
    <source>
        <dbReference type="ARBA" id="ARBA00022963"/>
    </source>
</evidence>
<dbReference type="InterPro" id="IPR052214">
    <property type="entry name" value="DAG_Lipase-Related"/>
</dbReference>
<dbReference type="GeneID" id="17259526"/>
<reference evidence="5" key="2">
    <citation type="submission" date="2024-10" db="UniProtKB">
        <authorList>
            <consortium name="EnsemblProtists"/>
        </authorList>
    </citation>
    <scope>IDENTIFICATION</scope>
</reference>
<dbReference type="KEGG" id="ehx:EMIHUDRAFT_459552"/>
<keyword evidence="3" id="KW-0443">Lipid metabolism</keyword>
<dbReference type="RefSeq" id="XP_005765804.1">
    <property type="nucleotide sequence ID" value="XM_005765747.1"/>
</dbReference>
<evidence type="ECO:0000256" key="1">
    <source>
        <dbReference type="ARBA" id="ARBA00022801"/>
    </source>
</evidence>
<dbReference type="AlphaFoldDB" id="A0A0D3IQ40"/>
<dbReference type="PANTHER" id="PTHR45792">
    <property type="entry name" value="DIACYLGLYCEROL LIPASE HOMOLOG-RELATED"/>
    <property type="match status" value="1"/>
</dbReference>